<dbReference type="EMBL" id="VLPK01000001">
    <property type="protein sequence ID" value="TSJ44616.1"/>
    <property type="molecule type" value="Genomic_DNA"/>
</dbReference>
<feature type="domain" description="AAA+ ATPase" evidence="4">
    <location>
        <begin position="233"/>
        <end position="365"/>
    </location>
</feature>
<dbReference type="GO" id="GO:0016887">
    <property type="term" value="F:ATP hydrolysis activity"/>
    <property type="evidence" value="ECO:0007669"/>
    <property type="project" value="InterPro"/>
</dbReference>
<evidence type="ECO:0000259" key="4">
    <source>
        <dbReference type="SMART" id="SM00382"/>
    </source>
</evidence>
<comment type="caution">
    <text evidence="5">The sequence shown here is derived from an EMBL/GenBank/DDBJ whole genome shotgun (WGS) entry which is preliminary data.</text>
</comment>
<organism evidence="5 6">
    <name type="scientific">Mucilaginibacter corticis</name>
    <dbReference type="NCBI Taxonomy" id="2597670"/>
    <lineage>
        <taxon>Bacteria</taxon>
        <taxon>Pseudomonadati</taxon>
        <taxon>Bacteroidota</taxon>
        <taxon>Sphingobacteriia</taxon>
        <taxon>Sphingobacteriales</taxon>
        <taxon>Sphingobacteriaceae</taxon>
        <taxon>Mucilaginibacter</taxon>
    </lineage>
</organism>
<dbReference type="CDD" id="cd19481">
    <property type="entry name" value="RecA-like_protease"/>
    <property type="match status" value="1"/>
</dbReference>
<dbReference type="InterPro" id="IPR050221">
    <property type="entry name" value="26S_Proteasome_ATPase"/>
</dbReference>
<dbReference type="Proteomes" id="UP000318733">
    <property type="component" value="Unassembled WGS sequence"/>
</dbReference>
<dbReference type="InterPro" id="IPR003959">
    <property type="entry name" value="ATPase_AAA_core"/>
</dbReference>
<dbReference type="PANTHER" id="PTHR23073">
    <property type="entry name" value="26S PROTEASOME REGULATORY SUBUNIT"/>
    <property type="match status" value="1"/>
</dbReference>
<evidence type="ECO:0000256" key="3">
    <source>
        <dbReference type="ARBA" id="ARBA00022840"/>
    </source>
</evidence>
<dbReference type="SUPFAM" id="SSF52540">
    <property type="entry name" value="P-loop containing nucleoside triphosphate hydrolases"/>
    <property type="match status" value="1"/>
</dbReference>
<dbReference type="InterPro" id="IPR027417">
    <property type="entry name" value="P-loop_NTPase"/>
</dbReference>
<evidence type="ECO:0000256" key="2">
    <source>
        <dbReference type="ARBA" id="ARBA00022741"/>
    </source>
</evidence>
<dbReference type="InterPro" id="IPR003593">
    <property type="entry name" value="AAA+_ATPase"/>
</dbReference>
<evidence type="ECO:0000256" key="1">
    <source>
        <dbReference type="ARBA" id="ARBA00006914"/>
    </source>
</evidence>
<dbReference type="Gene3D" id="3.40.50.300">
    <property type="entry name" value="P-loop containing nucleotide triphosphate hydrolases"/>
    <property type="match status" value="1"/>
</dbReference>
<proteinExistence type="inferred from homology"/>
<sequence length="442" mass="50269">MATNIKQLKNYLQYVAGCLEARLQTVFGQQGTYLPPLLPRLDVNGSAIDQLIEKHNLNSGEIIVLMLALAPHLQLDVFDQVIQPYMQESGDYQQVGGVRSRNGRSFLPTGQTAAFIITGNDLQKSLEVTALFHHHHIFGTNHILHLEDVPEGEPALCGRIILEAEYIELLTTGKQSTPKLSMNFPAQYLETAFNWDDLVLNSSTKKQIAELESWVNHHHQLMGEWGMQRQLKPGYRALFYGPPGTGKTLTASLLGKYTNKPVFRIDLSMIVSKFIGDTEKNLSHLFEKAENKNWILFFDEADALFGKRTNVKDAHDKYANQEASYLLQRVEQHDGLVILATNFKNNIDDAFMRRFQSVVHFPLPNAEERHIIWKKSFPPKAQINGDLNLEQIARKYELSGSGILNVVQFACLQMLARKASHVTHDIVLEGIEREYHKENRVW</sequence>
<dbReference type="Pfam" id="PF00004">
    <property type="entry name" value="AAA"/>
    <property type="match status" value="1"/>
</dbReference>
<reference evidence="5 6" key="1">
    <citation type="submission" date="2019-07" db="EMBL/GenBank/DDBJ databases">
        <authorList>
            <person name="Huq M.A."/>
        </authorList>
    </citation>
    <scope>NUCLEOTIDE SEQUENCE [LARGE SCALE GENOMIC DNA]</scope>
    <source>
        <strain evidence="5 6">MAH-19</strain>
    </source>
</reference>
<comment type="similarity">
    <text evidence="1">Belongs to the AAA ATPase family.</text>
</comment>
<dbReference type="GO" id="GO:0005524">
    <property type="term" value="F:ATP binding"/>
    <property type="evidence" value="ECO:0007669"/>
    <property type="project" value="UniProtKB-KW"/>
</dbReference>
<keyword evidence="2" id="KW-0547">Nucleotide-binding</keyword>
<keyword evidence="6" id="KW-1185">Reference proteome</keyword>
<name>A0A556MXH4_9SPHI</name>
<dbReference type="SMART" id="SM00382">
    <property type="entry name" value="AAA"/>
    <property type="match status" value="1"/>
</dbReference>
<dbReference type="AlphaFoldDB" id="A0A556MXH4"/>
<protein>
    <submittedName>
        <fullName evidence="5">ATP-binding protein</fullName>
    </submittedName>
</protein>
<dbReference type="OrthoDB" id="7438987at2"/>
<keyword evidence="3 5" id="KW-0067">ATP-binding</keyword>
<gene>
    <name evidence="5" type="ORF">FO440_02115</name>
</gene>
<evidence type="ECO:0000313" key="5">
    <source>
        <dbReference type="EMBL" id="TSJ44616.1"/>
    </source>
</evidence>
<accession>A0A556MXH4</accession>
<evidence type="ECO:0000313" key="6">
    <source>
        <dbReference type="Proteomes" id="UP000318733"/>
    </source>
</evidence>